<dbReference type="Proteomes" id="UP000236291">
    <property type="component" value="Unassembled WGS sequence"/>
</dbReference>
<evidence type="ECO:0000313" key="2">
    <source>
        <dbReference type="EMBL" id="PNY14870.1"/>
    </source>
</evidence>
<dbReference type="AlphaFoldDB" id="A0A2K3MUR3"/>
<organism evidence="1 3">
    <name type="scientific">Trifolium pratense</name>
    <name type="common">Red clover</name>
    <dbReference type="NCBI Taxonomy" id="57577"/>
    <lineage>
        <taxon>Eukaryota</taxon>
        <taxon>Viridiplantae</taxon>
        <taxon>Streptophyta</taxon>
        <taxon>Embryophyta</taxon>
        <taxon>Tracheophyta</taxon>
        <taxon>Spermatophyta</taxon>
        <taxon>Magnoliopsida</taxon>
        <taxon>eudicotyledons</taxon>
        <taxon>Gunneridae</taxon>
        <taxon>Pentapetalae</taxon>
        <taxon>rosids</taxon>
        <taxon>fabids</taxon>
        <taxon>Fabales</taxon>
        <taxon>Fabaceae</taxon>
        <taxon>Papilionoideae</taxon>
        <taxon>50 kb inversion clade</taxon>
        <taxon>NPAAA clade</taxon>
        <taxon>Hologalegina</taxon>
        <taxon>IRL clade</taxon>
        <taxon>Trifolieae</taxon>
        <taxon>Trifolium</taxon>
    </lineage>
</organism>
<proteinExistence type="predicted"/>
<reference evidence="1 3" key="2">
    <citation type="journal article" date="2017" name="Front. Plant Sci.">
        <title>Gene Classification and Mining of Molecular Markers Useful in Red Clover (Trifolium pratense) Breeding.</title>
        <authorList>
            <person name="Istvanek J."/>
            <person name="Dluhosova J."/>
            <person name="Dluhos P."/>
            <person name="Patkova L."/>
            <person name="Nedelnik J."/>
            <person name="Repkova J."/>
        </authorList>
    </citation>
    <scope>NUCLEOTIDE SEQUENCE [LARGE SCALE GENOMIC DNA]</scope>
    <source>
        <strain evidence="3">cv. Tatra</strain>
        <tissue evidence="1">Young leaves</tissue>
    </source>
</reference>
<accession>A0A2K3MUR3</accession>
<dbReference type="EMBL" id="ASHM01012565">
    <property type="protein sequence ID" value="PNX94517.1"/>
    <property type="molecule type" value="Genomic_DNA"/>
</dbReference>
<dbReference type="EMBL" id="ASHM01007199">
    <property type="protein sequence ID" value="PNY14870.1"/>
    <property type="molecule type" value="Genomic_DNA"/>
</dbReference>
<evidence type="ECO:0000313" key="3">
    <source>
        <dbReference type="Proteomes" id="UP000236291"/>
    </source>
</evidence>
<evidence type="ECO:0000313" key="1">
    <source>
        <dbReference type="EMBL" id="PNX94517.1"/>
    </source>
</evidence>
<sequence>MGGVKGAAISRTLKKQWFANVFIAEFRRQNDLHLTIDGYGAETTGKGGSAGNVIPVRVRWKMKCVPRLLCSDKIK</sequence>
<protein>
    <submittedName>
        <fullName evidence="1">Uncharacterized protein</fullName>
    </submittedName>
</protein>
<reference evidence="1 3" key="1">
    <citation type="journal article" date="2014" name="Am. J. Bot.">
        <title>Genome assembly and annotation for red clover (Trifolium pratense; Fabaceae).</title>
        <authorList>
            <person name="Istvanek J."/>
            <person name="Jaros M."/>
            <person name="Krenek A."/>
            <person name="Repkova J."/>
        </authorList>
    </citation>
    <scope>NUCLEOTIDE SEQUENCE [LARGE SCALE GENOMIC DNA]</scope>
    <source>
        <strain evidence="3">cv. Tatra</strain>
        <tissue evidence="1">Young leaves</tissue>
    </source>
</reference>
<comment type="caution">
    <text evidence="1">The sequence shown here is derived from an EMBL/GenBank/DDBJ whole genome shotgun (WGS) entry which is preliminary data.</text>
</comment>
<gene>
    <name evidence="2" type="ORF">L195_g011558</name>
    <name evidence="1" type="ORF">L195_g017693</name>
</gene>
<name>A0A2K3MUR3_TRIPR</name>